<evidence type="ECO:0000313" key="2">
    <source>
        <dbReference type="EMBL" id="GIY98360.1"/>
    </source>
</evidence>
<reference evidence="2 3" key="1">
    <citation type="submission" date="2021-06" db="EMBL/GenBank/DDBJ databases">
        <title>Caerostris extrusa draft genome.</title>
        <authorList>
            <person name="Kono N."/>
            <person name="Arakawa K."/>
        </authorList>
    </citation>
    <scope>NUCLEOTIDE SEQUENCE [LARGE SCALE GENOMIC DNA]</scope>
</reference>
<dbReference type="EMBL" id="BPLR01018283">
    <property type="protein sequence ID" value="GIY98360.1"/>
    <property type="molecule type" value="Genomic_DNA"/>
</dbReference>
<dbReference type="AlphaFoldDB" id="A0AAV4XVY6"/>
<evidence type="ECO:0000313" key="3">
    <source>
        <dbReference type="Proteomes" id="UP001054945"/>
    </source>
</evidence>
<sequence>MGRKFEKYRGVGCLQGEGWSSDIRVGERSDPCFVWTGGCRSGSGSGNNSEIFSPPQMRRKGSEMRREPCTNARCKRNSEGVKRK</sequence>
<comment type="caution">
    <text evidence="2">The sequence shown here is derived from an EMBL/GenBank/DDBJ whole genome shotgun (WGS) entry which is preliminary data.</text>
</comment>
<name>A0AAV4XVY6_CAEEX</name>
<dbReference type="Proteomes" id="UP001054945">
    <property type="component" value="Unassembled WGS sequence"/>
</dbReference>
<proteinExistence type="predicted"/>
<evidence type="ECO:0000256" key="1">
    <source>
        <dbReference type="SAM" id="MobiDB-lite"/>
    </source>
</evidence>
<organism evidence="2 3">
    <name type="scientific">Caerostris extrusa</name>
    <name type="common">Bark spider</name>
    <name type="synonym">Caerostris bankana</name>
    <dbReference type="NCBI Taxonomy" id="172846"/>
    <lineage>
        <taxon>Eukaryota</taxon>
        <taxon>Metazoa</taxon>
        <taxon>Ecdysozoa</taxon>
        <taxon>Arthropoda</taxon>
        <taxon>Chelicerata</taxon>
        <taxon>Arachnida</taxon>
        <taxon>Araneae</taxon>
        <taxon>Araneomorphae</taxon>
        <taxon>Entelegynae</taxon>
        <taxon>Araneoidea</taxon>
        <taxon>Araneidae</taxon>
        <taxon>Caerostris</taxon>
    </lineage>
</organism>
<gene>
    <name evidence="2" type="ORF">CEXT_357851</name>
</gene>
<feature type="region of interest" description="Disordered" evidence="1">
    <location>
        <begin position="42"/>
        <end position="84"/>
    </location>
</feature>
<protein>
    <submittedName>
        <fullName evidence="2">Uncharacterized protein</fullName>
    </submittedName>
</protein>
<accession>A0AAV4XVY6</accession>
<keyword evidence="3" id="KW-1185">Reference proteome</keyword>